<reference evidence="4" key="1">
    <citation type="journal article" date="2013" name="Nature">
        <title>Insights into bilaterian evolution from three spiralian genomes.</title>
        <authorList>
            <person name="Simakov O."/>
            <person name="Marletaz F."/>
            <person name="Cho S.J."/>
            <person name="Edsinger-Gonzales E."/>
            <person name="Havlak P."/>
            <person name="Hellsten U."/>
            <person name="Kuo D.H."/>
            <person name="Larsson T."/>
            <person name="Lv J."/>
            <person name="Arendt D."/>
            <person name="Savage R."/>
            <person name="Osoegawa K."/>
            <person name="de Jong P."/>
            <person name="Grimwood J."/>
            <person name="Chapman J.A."/>
            <person name="Shapiro H."/>
            <person name="Aerts A."/>
            <person name="Otillar R.P."/>
            <person name="Terry A.Y."/>
            <person name="Boore J.L."/>
            <person name="Grigoriev I.V."/>
            <person name="Lindberg D.R."/>
            <person name="Seaver E.C."/>
            <person name="Weisblat D.A."/>
            <person name="Putnam N.H."/>
            <person name="Rokhsar D.S."/>
        </authorList>
    </citation>
    <scope>NUCLEOTIDE SEQUENCE</scope>
    <source>
        <strain evidence="4">I ESC-2004</strain>
    </source>
</reference>
<name>R7TE07_CAPTE</name>
<comment type="cofactor">
    <cofactor evidence="1">
        <name>a divalent metal cation</name>
        <dbReference type="ChEBI" id="CHEBI:60240"/>
    </cofactor>
</comment>
<organism evidence="4">
    <name type="scientific">Capitella teleta</name>
    <name type="common">Polychaete worm</name>
    <dbReference type="NCBI Taxonomy" id="283909"/>
    <lineage>
        <taxon>Eukaryota</taxon>
        <taxon>Metazoa</taxon>
        <taxon>Spiralia</taxon>
        <taxon>Lophotrochozoa</taxon>
        <taxon>Annelida</taxon>
        <taxon>Polychaeta</taxon>
        <taxon>Sedentaria</taxon>
        <taxon>Scolecida</taxon>
        <taxon>Capitellidae</taxon>
        <taxon>Capitella</taxon>
    </lineage>
</organism>
<dbReference type="HOGENOM" id="CLU_025643_3_0_1"/>
<dbReference type="InterPro" id="IPR027806">
    <property type="entry name" value="HARBI1_dom"/>
</dbReference>
<accession>R7TE07</accession>
<dbReference type="PANTHER" id="PTHR23080:SF141">
    <property type="entry name" value="TRANSPOSASE HELIX-TURN-HELIX DOMAIN-CONTAINING PROTEIN"/>
    <property type="match status" value="1"/>
</dbReference>
<dbReference type="AlphaFoldDB" id="R7TE07"/>
<dbReference type="OMA" id="EIPCRRI"/>
<dbReference type="OrthoDB" id="7331812at2759"/>
<dbReference type="EMBL" id="KB310317">
    <property type="protein sequence ID" value="ELT91954.1"/>
    <property type="molecule type" value="Genomic_DNA"/>
</dbReference>
<gene>
    <name evidence="4" type="ORF">CAPTEDRAFT_143664</name>
</gene>
<sequence length="152" mass="17135">LQATTWSDYKKENTLKYLVAITPTGLVSFISEAWGGRATDRHITQQSGFLNLIEANDTVMAGRGFPIQENLLYRFAKLEIPPPSSGLEQMSAQNVMKTKRVANVRIPVERAINRLKWFNIMDSTLQLNMLSLFDDILVICAALCNLHHPLMS</sequence>
<dbReference type="GO" id="GO:0046872">
    <property type="term" value="F:metal ion binding"/>
    <property type="evidence" value="ECO:0007669"/>
    <property type="project" value="UniProtKB-KW"/>
</dbReference>
<proteinExistence type="predicted"/>
<feature type="domain" description="DDE Tnp4" evidence="3">
    <location>
        <begin position="2"/>
        <end position="145"/>
    </location>
</feature>
<evidence type="ECO:0000256" key="1">
    <source>
        <dbReference type="ARBA" id="ARBA00001968"/>
    </source>
</evidence>
<evidence type="ECO:0000313" key="4">
    <source>
        <dbReference type="EMBL" id="ELT91954.1"/>
    </source>
</evidence>
<protein>
    <recommendedName>
        <fullName evidence="3">DDE Tnp4 domain-containing protein</fullName>
    </recommendedName>
</protein>
<keyword evidence="2" id="KW-0479">Metal-binding</keyword>
<evidence type="ECO:0000259" key="3">
    <source>
        <dbReference type="Pfam" id="PF13359"/>
    </source>
</evidence>
<dbReference type="Pfam" id="PF13359">
    <property type="entry name" value="DDE_Tnp_4"/>
    <property type="match status" value="1"/>
</dbReference>
<evidence type="ECO:0000256" key="2">
    <source>
        <dbReference type="ARBA" id="ARBA00022723"/>
    </source>
</evidence>
<dbReference type="PANTHER" id="PTHR23080">
    <property type="entry name" value="THAP DOMAIN PROTEIN"/>
    <property type="match status" value="1"/>
</dbReference>
<feature type="non-terminal residue" evidence="4">
    <location>
        <position position="1"/>
    </location>
</feature>